<keyword evidence="8" id="KW-1185">Reference proteome</keyword>
<dbReference type="Pfam" id="PF01494">
    <property type="entry name" value="FAD_binding_3"/>
    <property type="match status" value="1"/>
</dbReference>
<evidence type="ECO:0000313" key="8">
    <source>
        <dbReference type="Proteomes" id="UP000242146"/>
    </source>
</evidence>
<feature type="domain" description="FAD-binding" evidence="6">
    <location>
        <begin position="9"/>
        <end position="357"/>
    </location>
</feature>
<dbReference type="InterPro" id="IPR002938">
    <property type="entry name" value="FAD-bd"/>
</dbReference>
<dbReference type="SUPFAM" id="SSF54373">
    <property type="entry name" value="FAD-linked reductases, C-terminal domain"/>
    <property type="match status" value="1"/>
</dbReference>
<keyword evidence="5" id="KW-0503">Monooxygenase</keyword>
<dbReference type="AlphaFoldDB" id="A0A1X2GTA6"/>
<organism evidence="7 8">
    <name type="scientific">Hesseltinella vesiculosa</name>
    <dbReference type="NCBI Taxonomy" id="101127"/>
    <lineage>
        <taxon>Eukaryota</taxon>
        <taxon>Fungi</taxon>
        <taxon>Fungi incertae sedis</taxon>
        <taxon>Mucoromycota</taxon>
        <taxon>Mucoromycotina</taxon>
        <taxon>Mucoromycetes</taxon>
        <taxon>Mucorales</taxon>
        <taxon>Cunninghamellaceae</taxon>
        <taxon>Hesseltinella</taxon>
    </lineage>
</organism>
<dbReference type="PANTHER" id="PTHR13789">
    <property type="entry name" value="MONOOXYGENASE"/>
    <property type="match status" value="1"/>
</dbReference>
<accession>A0A1X2GTA6</accession>
<evidence type="ECO:0000256" key="3">
    <source>
        <dbReference type="ARBA" id="ARBA00022827"/>
    </source>
</evidence>
<keyword evidence="3" id="KW-0274">FAD</keyword>
<comment type="caution">
    <text evidence="7">The sequence shown here is derived from an EMBL/GenBank/DDBJ whole genome shotgun (WGS) entry which is preliminary data.</text>
</comment>
<proteinExistence type="inferred from homology"/>
<protein>
    <submittedName>
        <fullName evidence="7">FAD/NAD(P)-binding domain-containing protein</fullName>
    </submittedName>
</protein>
<dbReference type="Proteomes" id="UP000242146">
    <property type="component" value="Unassembled WGS sequence"/>
</dbReference>
<evidence type="ECO:0000313" key="7">
    <source>
        <dbReference type="EMBL" id="ORX60649.1"/>
    </source>
</evidence>
<dbReference type="PRINTS" id="PR00420">
    <property type="entry name" value="RNGMNOXGNASE"/>
</dbReference>
<dbReference type="InterPro" id="IPR036188">
    <property type="entry name" value="FAD/NAD-bd_sf"/>
</dbReference>
<gene>
    <name evidence="7" type="ORF">DM01DRAFT_232589</name>
</gene>
<dbReference type="Gene3D" id="3.50.50.60">
    <property type="entry name" value="FAD/NAD(P)-binding domain"/>
    <property type="match status" value="1"/>
</dbReference>
<keyword evidence="4" id="KW-0560">Oxidoreductase</keyword>
<dbReference type="STRING" id="101127.A0A1X2GTA6"/>
<comment type="similarity">
    <text evidence="1">Belongs to the paxM FAD-dependent monooxygenase family.</text>
</comment>
<evidence type="ECO:0000256" key="1">
    <source>
        <dbReference type="ARBA" id="ARBA00007992"/>
    </source>
</evidence>
<dbReference type="InterPro" id="IPR050493">
    <property type="entry name" value="FAD-dep_Monooxygenase_BioMet"/>
</dbReference>
<dbReference type="OrthoDB" id="9993796at2759"/>
<name>A0A1X2GTA6_9FUNG</name>
<feature type="non-terminal residue" evidence="7">
    <location>
        <position position="411"/>
    </location>
</feature>
<keyword evidence="2" id="KW-0285">Flavoprotein</keyword>
<evidence type="ECO:0000256" key="2">
    <source>
        <dbReference type="ARBA" id="ARBA00022630"/>
    </source>
</evidence>
<sequence>MVGEQKGKLKVTIVGGGLAGLACAIAMCRAGHQVLVLEGGKQLSEVGAGIQVPPNSVRIYEAWGIKDRFLDLVVRPNNINIRRYCTGDINGVTHLNPVIGKRYGHPYWLIHRADCQQLLYEVAIEHGAEVKLNAKVIIVDDMTQAVHLVDGSKYTSDMIIGIRSKIRLAVIPERQVSPRVSSNCAYRATIPEMVMRNDPLTCHFMDDPNANCWVGYQRQVMAYPMRSGKMYNLVLSYPEKSVVGRWNEPRDLALMKRQFEDFDPLLLHILSKITSCSKWTLADLPALTHWVSSSGRVALIGDACHAMLPYLAQGAAQATEDAATLGVLFSYGAKARDIPRLLKMYEDLCRSRVERIQRVSFDTGGTWHLPDGPQQQARDAALKRDAVRSGKSPNKWSDEEFQPWLFGHDAI</sequence>
<reference evidence="7 8" key="1">
    <citation type="submission" date="2016-07" db="EMBL/GenBank/DDBJ databases">
        <title>Pervasive Adenine N6-methylation of Active Genes in Fungi.</title>
        <authorList>
            <consortium name="DOE Joint Genome Institute"/>
            <person name="Mondo S.J."/>
            <person name="Dannebaum R.O."/>
            <person name="Kuo R.C."/>
            <person name="Labutti K."/>
            <person name="Haridas S."/>
            <person name="Kuo A."/>
            <person name="Salamov A."/>
            <person name="Ahrendt S.R."/>
            <person name="Lipzen A."/>
            <person name="Sullivan W."/>
            <person name="Andreopoulos W.B."/>
            <person name="Clum A."/>
            <person name="Lindquist E."/>
            <person name="Daum C."/>
            <person name="Ramamoorthy G.K."/>
            <person name="Gryganskyi A."/>
            <person name="Culley D."/>
            <person name="Magnuson J.K."/>
            <person name="James T.Y."/>
            <person name="O'Malley M.A."/>
            <person name="Stajich J.E."/>
            <person name="Spatafora J.W."/>
            <person name="Visel A."/>
            <person name="Grigoriev I.V."/>
        </authorList>
    </citation>
    <scope>NUCLEOTIDE SEQUENCE [LARGE SCALE GENOMIC DNA]</scope>
    <source>
        <strain evidence="7 8">NRRL 3301</strain>
    </source>
</reference>
<dbReference type="PANTHER" id="PTHR13789:SF147">
    <property type="entry name" value="PUTATIVE (AFU_ORTHOLOGUE AFUA_2G01950)-RELATED"/>
    <property type="match status" value="1"/>
</dbReference>
<dbReference type="GO" id="GO:0071949">
    <property type="term" value="F:FAD binding"/>
    <property type="evidence" value="ECO:0007669"/>
    <property type="project" value="InterPro"/>
</dbReference>
<dbReference type="PROSITE" id="PS51257">
    <property type="entry name" value="PROKAR_LIPOPROTEIN"/>
    <property type="match status" value="1"/>
</dbReference>
<evidence type="ECO:0000256" key="5">
    <source>
        <dbReference type="ARBA" id="ARBA00023033"/>
    </source>
</evidence>
<evidence type="ECO:0000256" key="4">
    <source>
        <dbReference type="ARBA" id="ARBA00023002"/>
    </source>
</evidence>
<dbReference type="SUPFAM" id="SSF51905">
    <property type="entry name" value="FAD/NAD(P)-binding domain"/>
    <property type="match status" value="1"/>
</dbReference>
<dbReference type="EMBL" id="MCGT01000004">
    <property type="protein sequence ID" value="ORX60649.1"/>
    <property type="molecule type" value="Genomic_DNA"/>
</dbReference>
<dbReference type="GO" id="GO:0004497">
    <property type="term" value="F:monooxygenase activity"/>
    <property type="evidence" value="ECO:0007669"/>
    <property type="project" value="UniProtKB-KW"/>
</dbReference>
<evidence type="ECO:0000259" key="6">
    <source>
        <dbReference type="Pfam" id="PF01494"/>
    </source>
</evidence>